<organism evidence="1 2">
    <name type="scientific">[Candida] jaroonii</name>
    <dbReference type="NCBI Taxonomy" id="467808"/>
    <lineage>
        <taxon>Eukaryota</taxon>
        <taxon>Fungi</taxon>
        <taxon>Dikarya</taxon>
        <taxon>Ascomycota</taxon>
        <taxon>Saccharomycotina</taxon>
        <taxon>Pichiomycetes</taxon>
        <taxon>Debaryomycetaceae</taxon>
        <taxon>Yamadazyma</taxon>
    </lineage>
</organism>
<gene>
    <name evidence="1" type="ORF">CLIB1444_06S04258</name>
</gene>
<keyword evidence="2" id="KW-1185">Reference proteome</keyword>
<comment type="caution">
    <text evidence="1">The sequence shown here is derived from an EMBL/GenBank/DDBJ whole genome shotgun (WGS) entry which is preliminary data.</text>
</comment>
<evidence type="ECO:0000313" key="2">
    <source>
        <dbReference type="Proteomes" id="UP001152531"/>
    </source>
</evidence>
<sequence>MNRLVLSNTPDLIECCVNSDLKAVAERPVGMNEIGQINIQQALIVKDLISVFLGGEGNYIKFNDKYNINDNNLIIKGNDYKIVSQLDVSLKSLTKKVLKYGRFYNCITRFIEIYNKPMFGKILQRFIDHLIGFKHRYEDIIIEIINEFKFNASFTLLKLKNLLEDKVLNEMRHYFYIINDIHNETLKRQQNNNEEYFHNFIDYLSKDINEGIDSPDLSTDLMNFPICKGGSCLKILQDRIEMFKGDHESSHLLIELFNNISKSYIDSLNRWSINGIIDDPFDEFFIKDNQLPKNPQSWHEKYWDEKFLIRNDGLINQLNNKDIQKKILLTGKYLNIFKIVCNLENFHSFNETFQPIENFNEFELKVDFFYKRANKLMIKLIFEGFKFNDLINFYEKEFLLNDAFTVDKFIGQNLVDLSRDKYKVSVSKLARNFNNKEIELSIDSTNFFQLCKEILNIKSVDAEKILNSENANVFKDLLNKSLKPETSSEVKDKLDDMSIFGINIEHEIPFPMNLIINQSFNFEFQLIFKNQILLKFLNKLIDDSWKEINLSSVWKYKHFNKRVKKWIIRCRILHNRVRDFINEFQYYINFEIIEKNIVQLNEYLNGIEGKIINQTIETFEEQSTSNGKFFFNSNYNHLFQSKSVETDLEVSSITNNLGSFLNNILRDSFITNDITINIIRKLFYLIIDYNQFLLRLKKSIIMMDYDLYMEYNEIYPGKFQGNIDEESIESRFSNLNSLLNYYYESFNSSLGEFMVVIKNLGDLENQSFLVLMEKLEQCFPDN</sequence>
<proteinExistence type="predicted"/>
<dbReference type="Proteomes" id="UP001152531">
    <property type="component" value="Unassembled WGS sequence"/>
</dbReference>
<evidence type="ECO:0000313" key="1">
    <source>
        <dbReference type="EMBL" id="CAH6721529.1"/>
    </source>
</evidence>
<reference evidence="1" key="1">
    <citation type="submission" date="2022-06" db="EMBL/GenBank/DDBJ databases">
        <authorList>
            <person name="Legras J.-L."/>
            <person name="Devillers H."/>
            <person name="Grondin C."/>
        </authorList>
    </citation>
    <scope>NUCLEOTIDE SEQUENCE</scope>
    <source>
        <strain evidence="1">CLIB 1444</strain>
    </source>
</reference>
<accession>A0ACA9Y9Q4</accession>
<name>A0ACA9Y9Q4_9ASCO</name>
<dbReference type="EMBL" id="CALSDN010000006">
    <property type="protein sequence ID" value="CAH6721529.1"/>
    <property type="molecule type" value="Genomic_DNA"/>
</dbReference>
<protein>
    <submittedName>
        <fullName evidence="1">Spindle pole body component Spc97p</fullName>
    </submittedName>
</protein>